<evidence type="ECO:0000313" key="7">
    <source>
        <dbReference type="EMBL" id="KAF2760484.1"/>
    </source>
</evidence>
<feature type="repeat" description="ANK" evidence="5">
    <location>
        <begin position="562"/>
        <end position="594"/>
    </location>
</feature>
<comment type="function">
    <text evidence="3">Plays an important role in regulating intracellular signaling events associated with erythroid terminal differentiation.</text>
</comment>
<feature type="compositionally biased region" description="Polar residues" evidence="6">
    <location>
        <begin position="68"/>
        <end position="84"/>
    </location>
</feature>
<reference evidence="7" key="1">
    <citation type="journal article" date="2020" name="Stud. Mycol.">
        <title>101 Dothideomycetes genomes: a test case for predicting lifestyles and emergence of pathogens.</title>
        <authorList>
            <person name="Haridas S."/>
            <person name="Albert R."/>
            <person name="Binder M."/>
            <person name="Bloem J."/>
            <person name="Labutti K."/>
            <person name="Salamov A."/>
            <person name="Andreopoulos B."/>
            <person name="Baker S."/>
            <person name="Barry K."/>
            <person name="Bills G."/>
            <person name="Bluhm B."/>
            <person name="Cannon C."/>
            <person name="Castanera R."/>
            <person name="Culley D."/>
            <person name="Daum C."/>
            <person name="Ezra D."/>
            <person name="Gonzalez J."/>
            <person name="Henrissat B."/>
            <person name="Kuo A."/>
            <person name="Liang C."/>
            <person name="Lipzen A."/>
            <person name="Lutzoni F."/>
            <person name="Magnuson J."/>
            <person name="Mondo S."/>
            <person name="Nolan M."/>
            <person name="Ohm R."/>
            <person name="Pangilinan J."/>
            <person name="Park H.-J."/>
            <person name="Ramirez L."/>
            <person name="Alfaro M."/>
            <person name="Sun H."/>
            <person name="Tritt A."/>
            <person name="Yoshinaga Y."/>
            <person name="Zwiers L.-H."/>
            <person name="Turgeon B."/>
            <person name="Goodwin S."/>
            <person name="Spatafora J."/>
            <person name="Crous P."/>
            <person name="Grigoriev I."/>
        </authorList>
    </citation>
    <scope>NUCLEOTIDE SEQUENCE</scope>
    <source>
        <strain evidence="7">CBS 121739</strain>
    </source>
</reference>
<dbReference type="Pfam" id="PF13637">
    <property type="entry name" value="Ank_4"/>
    <property type="match status" value="1"/>
</dbReference>
<organism evidence="7 8">
    <name type="scientific">Pseudovirgaria hyperparasitica</name>
    <dbReference type="NCBI Taxonomy" id="470096"/>
    <lineage>
        <taxon>Eukaryota</taxon>
        <taxon>Fungi</taxon>
        <taxon>Dikarya</taxon>
        <taxon>Ascomycota</taxon>
        <taxon>Pezizomycotina</taxon>
        <taxon>Dothideomycetes</taxon>
        <taxon>Dothideomycetes incertae sedis</taxon>
        <taxon>Acrospermales</taxon>
        <taxon>Acrospermaceae</taxon>
        <taxon>Pseudovirgaria</taxon>
    </lineage>
</organism>
<feature type="repeat" description="ANK" evidence="5">
    <location>
        <begin position="603"/>
        <end position="636"/>
    </location>
</feature>
<sequence length="693" mass="74844">MVDENLKRKCGDRFAKLGVAGTVFVSFESRLALLDLPETRDSLGPLTDAFWGVHQSIAAVHGELGNSDHASSADRSITCTTEPQNPRPVAGTGVTFDFSLTASPGVMNSSANFSRPPLDESCSRLPEHSNDTVRRDVAVSDDMPIDGYHSGSNLDSVAPNLTEDALDPPVTNVNPESTSLERLGSGTDDHSQLSGKSLPTPGLLDIRASKSSGSTSLSLQHTYDSSDIGSVHTSPDKSLSNEAECSSGTSQKNFGLKKLNNSKLHYIGAQIVDPRIPSDTFSGLKRLRTNANGSSLISPESFTNRCMEYPQSNLPDRNGMQHTGGLTRLKSFAPNPDQLTWSTNAVASRTRFEDNSISNEEWIESTLPPSTSQQGPWASSYPFLQAPVVMPYESPIFIHVQEGNIAESMKLITSGLVSIHSVDPYGLGLLYYAAYYCLHNCDLRTSLQICHSLLKAGADATYPDDIGNTPLYTSVDNVLALRAQALISPKMARKSIQLIGKIFNTPTHELCTSYHSSRQFSPQHKALLALPWASTQECNLERTLPQIPHNARMAEIDDTDCTGRSALAWAVEYGWPEAVETLLRLGADVRQTRQSGKRVMPLLHLAIAGPRKSETNRIAVTQILLQGGADINARDDGQWTPLHVAASWGLEGVVKGLLQSTHGTADVGALDSYGHTARDIALGAGFTGSMLCF</sequence>
<dbReference type="GeneID" id="54489117"/>
<proteinExistence type="predicted"/>
<dbReference type="PANTHER" id="PTHR24197">
    <property type="entry name" value="ANKYRIN REPEAT DOMAIN-CONTAINING PROTEIN 61"/>
    <property type="match status" value="1"/>
</dbReference>
<dbReference type="OrthoDB" id="341259at2759"/>
<evidence type="ECO:0000256" key="6">
    <source>
        <dbReference type="SAM" id="MobiDB-lite"/>
    </source>
</evidence>
<dbReference type="Pfam" id="PF00023">
    <property type="entry name" value="Ank"/>
    <property type="match status" value="1"/>
</dbReference>
<dbReference type="PROSITE" id="PS50088">
    <property type="entry name" value="ANK_REPEAT"/>
    <property type="match status" value="2"/>
</dbReference>
<keyword evidence="1" id="KW-0677">Repeat</keyword>
<feature type="compositionally biased region" description="Basic and acidic residues" evidence="6">
    <location>
        <begin position="117"/>
        <end position="138"/>
    </location>
</feature>
<dbReference type="InterPro" id="IPR002110">
    <property type="entry name" value="Ankyrin_rpt"/>
</dbReference>
<dbReference type="AlphaFoldDB" id="A0A6A6WEM6"/>
<dbReference type="InterPro" id="IPR036770">
    <property type="entry name" value="Ankyrin_rpt-contain_sf"/>
</dbReference>
<dbReference type="Gene3D" id="1.25.40.20">
    <property type="entry name" value="Ankyrin repeat-containing domain"/>
    <property type="match status" value="3"/>
</dbReference>
<feature type="compositionally biased region" description="Polar residues" evidence="6">
    <location>
        <begin position="171"/>
        <end position="180"/>
    </location>
</feature>
<dbReference type="PANTHER" id="PTHR24197:SF44">
    <property type="entry name" value="ANKYRIN REPEAT DOMAIN-CONTAINING PROTEIN 54"/>
    <property type="match status" value="1"/>
</dbReference>
<evidence type="ECO:0000256" key="3">
    <source>
        <dbReference type="ARBA" id="ARBA00037385"/>
    </source>
</evidence>
<accession>A0A6A6WEM6</accession>
<dbReference type="Proteomes" id="UP000799437">
    <property type="component" value="Unassembled WGS sequence"/>
</dbReference>
<evidence type="ECO:0000256" key="5">
    <source>
        <dbReference type="PROSITE-ProRule" id="PRU00023"/>
    </source>
</evidence>
<protein>
    <recommendedName>
        <fullName evidence="4">Ankyrin repeat domain-containing protein 54</fullName>
    </recommendedName>
</protein>
<dbReference type="SUPFAM" id="SSF48403">
    <property type="entry name" value="Ankyrin repeat"/>
    <property type="match status" value="1"/>
</dbReference>
<evidence type="ECO:0000256" key="1">
    <source>
        <dbReference type="ARBA" id="ARBA00022737"/>
    </source>
</evidence>
<evidence type="ECO:0000256" key="4">
    <source>
        <dbReference type="ARBA" id="ARBA00039237"/>
    </source>
</evidence>
<gene>
    <name evidence="7" type="ORF">EJ05DRAFT_509014</name>
</gene>
<dbReference type="SMART" id="SM00248">
    <property type="entry name" value="ANK"/>
    <property type="match status" value="4"/>
</dbReference>
<feature type="region of interest" description="Disordered" evidence="6">
    <location>
        <begin position="110"/>
        <end position="253"/>
    </location>
</feature>
<dbReference type="EMBL" id="ML996568">
    <property type="protein sequence ID" value="KAF2760484.1"/>
    <property type="molecule type" value="Genomic_DNA"/>
</dbReference>
<dbReference type="RefSeq" id="XP_033602935.1">
    <property type="nucleotide sequence ID" value="XM_033748063.1"/>
</dbReference>
<feature type="compositionally biased region" description="Polar residues" evidence="6">
    <location>
        <begin position="219"/>
        <end position="253"/>
    </location>
</feature>
<feature type="region of interest" description="Disordered" evidence="6">
    <location>
        <begin position="65"/>
        <end position="93"/>
    </location>
</feature>
<feature type="compositionally biased region" description="Low complexity" evidence="6">
    <location>
        <begin position="209"/>
        <end position="218"/>
    </location>
</feature>
<evidence type="ECO:0000313" key="8">
    <source>
        <dbReference type="Proteomes" id="UP000799437"/>
    </source>
</evidence>
<name>A0A6A6WEM6_9PEZI</name>
<evidence type="ECO:0000256" key="2">
    <source>
        <dbReference type="ARBA" id="ARBA00023043"/>
    </source>
</evidence>
<dbReference type="PROSITE" id="PS50297">
    <property type="entry name" value="ANK_REP_REGION"/>
    <property type="match status" value="1"/>
</dbReference>
<keyword evidence="2 5" id="KW-0040">ANK repeat</keyword>
<keyword evidence="8" id="KW-1185">Reference proteome</keyword>